<proteinExistence type="predicted"/>
<dbReference type="AlphaFoldDB" id="A0A2A5AG93"/>
<gene>
    <name evidence="1" type="ORF">COA96_16730</name>
</gene>
<organism evidence="1 2">
    <name type="scientific">SAR86 cluster bacterium</name>
    <dbReference type="NCBI Taxonomy" id="2030880"/>
    <lineage>
        <taxon>Bacteria</taxon>
        <taxon>Pseudomonadati</taxon>
        <taxon>Pseudomonadota</taxon>
        <taxon>Gammaproteobacteria</taxon>
        <taxon>SAR86 cluster</taxon>
    </lineage>
</organism>
<name>A0A2A5AG93_9GAMM</name>
<reference evidence="2" key="1">
    <citation type="submission" date="2017-08" db="EMBL/GenBank/DDBJ databases">
        <title>A dynamic microbial community with high functional redundancy inhabits the cold, oxic subseafloor aquifer.</title>
        <authorList>
            <person name="Tully B.J."/>
            <person name="Wheat C.G."/>
            <person name="Glazer B.T."/>
            <person name="Huber J.A."/>
        </authorList>
    </citation>
    <scope>NUCLEOTIDE SEQUENCE [LARGE SCALE GENOMIC DNA]</scope>
</reference>
<evidence type="ECO:0000313" key="2">
    <source>
        <dbReference type="Proteomes" id="UP000218327"/>
    </source>
</evidence>
<sequence>MGIGKDRYQDFWIVGSRAYLMRDDDAAGTLYDLGVISEAVQPTLEVNKTELPDGDGGIQRIVDESVTSIDETWEIEVANHSPSNLAHWYLSSPAEVFDQPTGAALTSVSHTAVIESGGFIKVVDNSGNWLFNIASALIATHAEGVDWKWHDNQGQMRGIIEVIDGGGIAEGDTLLITPVLNTLSGKRLIKPHSAGNSIKGKMMIVYGRGQNAQQTVREAEVSLTPSGATLSPTEYSKLSFTARVLSDITDSAMSGRMLQINGDVPETASGS</sequence>
<comment type="caution">
    <text evidence="1">The sequence shown here is derived from an EMBL/GenBank/DDBJ whole genome shotgun (WGS) entry which is preliminary data.</text>
</comment>
<evidence type="ECO:0000313" key="1">
    <source>
        <dbReference type="EMBL" id="PCJ18265.1"/>
    </source>
</evidence>
<dbReference type="EMBL" id="NVVJ01000101">
    <property type="protein sequence ID" value="PCJ18265.1"/>
    <property type="molecule type" value="Genomic_DNA"/>
</dbReference>
<protein>
    <submittedName>
        <fullName evidence="1">Uncharacterized protein</fullName>
    </submittedName>
</protein>
<accession>A0A2A5AG93</accession>
<dbReference type="Proteomes" id="UP000218327">
    <property type="component" value="Unassembled WGS sequence"/>
</dbReference>